<sequence length="104" mass="11755">MKADEEEISRIENALLSARRHRETERMSSRLRSDIMRDIRAAAPRRDDVREPVPLRLVWRFAATVSLVAVLVLFYTFGSNSGAEYEAAAFFGDDILIAGSLDLL</sequence>
<keyword evidence="3" id="KW-1185">Reference proteome</keyword>
<dbReference type="EMBL" id="CP000478">
    <property type="protein sequence ID" value="ABK18794.1"/>
    <property type="molecule type" value="Genomic_DNA"/>
</dbReference>
<dbReference type="STRING" id="335543.Sfum_3121"/>
<gene>
    <name evidence="2" type="ordered locus">Sfum_3121</name>
</gene>
<evidence type="ECO:0000313" key="2">
    <source>
        <dbReference type="EMBL" id="ABK18794.1"/>
    </source>
</evidence>
<dbReference type="KEGG" id="sfu:Sfum_3121"/>
<name>A0LMZ2_SYNFM</name>
<evidence type="ECO:0000256" key="1">
    <source>
        <dbReference type="SAM" id="Phobius"/>
    </source>
</evidence>
<feature type="transmembrane region" description="Helical" evidence="1">
    <location>
        <begin position="57"/>
        <end position="77"/>
    </location>
</feature>
<accession>A0LMZ2</accession>
<organism evidence="2 3">
    <name type="scientific">Syntrophobacter fumaroxidans (strain DSM 10017 / MPOB)</name>
    <dbReference type="NCBI Taxonomy" id="335543"/>
    <lineage>
        <taxon>Bacteria</taxon>
        <taxon>Pseudomonadati</taxon>
        <taxon>Thermodesulfobacteriota</taxon>
        <taxon>Syntrophobacteria</taxon>
        <taxon>Syntrophobacterales</taxon>
        <taxon>Syntrophobacteraceae</taxon>
        <taxon>Syntrophobacter</taxon>
    </lineage>
</organism>
<dbReference type="Proteomes" id="UP000001784">
    <property type="component" value="Chromosome"/>
</dbReference>
<dbReference type="InParanoid" id="A0LMZ2"/>
<dbReference type="RefSeq" id="WP_011699919.1">
    <property type="nucleotide sequence ID" value="NC_008554.1"/>
</dbReference>
<dbReference type="HOGENOM" id="CLU_2248763_0_0_7"/>
<keyword evidence="1" id="KW-0812">Transmembrane</keyword>
<keyword evidence="1" id="KW-1133">Transmembrane helix</keyword>
<reference evidence="2 3" key="1">
    <citation type="submission" date="2006-10" db="EMBL/GenBank/DDBJ databases">
        <title>Complete sequence of Syntrophobacter fumaroxidans MPOB.</title>
        <authorList>
            <consortium name="US DOE Joint Genome Institute"/>
            <person name="Copeland A."/>
            <person name="Lucas S."/>
            <person name="Lapidus A."/>
            <person name="Barry K."/>
            <person name="Detter J.C."/>
            <person name="Glavina del Rio T."/>
            <person name="Hammon N."/>
            <person name="Israni S."/>
            <person name="Pitluck S."/>
            <person name="Goltsman E.G."/>
            <person name="Martinez M."/>
            <person name="Schmutz J."/>
            <person name="Larimer F."/>
            <person name="Land M."/>
            <person name="Hauser L."/>
            <person name="Kyrpides N."/>
            <person name="Kim E."/>
            <person name="Boone D.R."/>
            <person name="Brockman F."/>
            <person name="Culley D."/>
            <person name="Ferry J."/>
            <person name="Gunsalus R."/>
            <person name="McInerney M.J."/>
            <person name="Morrison M."/>
            <person name="Plugge C."/>
            <person name="Rohlin L."/>
            <person name="Scholten J."/>
            <person name="Sieber J."/>
            <person name="Stams A.J.M."/>
            <person name="Worm P."/>
            <person name="Henstra A.M."/>
            <person name="Richardson P."/>
        </authorList>
    </citation>
    <scope>NUCLEOTIDE SEQUENCE [LARGE SCALE GENOMIC DNA]</scope>
    <source>
        <strain evidence="3">DSM 10017 / MPOB</strain>
    </source>
</reference>
<keyword evidence="1" id="KW-0472">Membrane</keyword>
<protein>
    <submittedName>
        <fullName evidence="2">Uncharacterized protein</fullName>
    </submittedName>
</protein>
<evidence type="ECO:0000313" key="3">
    <source>
        <dbReference type="Proteomes" id="UP000001784"/>
    </source>
</evidence>
<dbReference type="AlphaFoldDB" id="A0LMZ2"/>
<proteinExistence type="predicted"/>